<evidence type="ECO:0000313" key="3">
    <source>
        <dbReference type="Proteomes" id="UP001141259"/>
    </source>
</evidence>
<protein>
    <submittedName>
        <fullName evidence="2">Acyl carrier protein</fullName>
    </submittedName>
</protein>
<keyword evidence="3" id="KW-1185">Reference proteome</keyword>
<organism evidence="2 3">
    <name type="scientific">Umezawaea endophytica</name>
    <dbReference type="NCBI Taxonomy" id="1654476"/>
    <lineage>
        <taxon>Bacteria</taxon>
        <taxon>Bacillati</taxon>
        <taxon>Actinomycetota</taxon>
        <taxon>Actinomycetes</taxon>
        <taxon>Pseudonocardiales</taxon>
        <taxon>Pseudonocardiaceae</taxon>
        <taxon>Umezawaea</taxon>
    </lineage>
</organism>
<dbReference type="Pfam" id="PF00550">
    <property type="entry name" value="PP-binding"/>
    <property type="match status" value="1"/>
</dbReference>
<sequence length="79" mass="8947">MNIALGLQDFLVTRTKRSWEPEEDLFASGVVSSLFALELVVYLEKAYGVEVEGENLSIDNFRTIRRIEELVRELQAAAS</sequence>
<dbReference type="SUPFAM" id="SSF47336">
    <property type="entry name" value="ACP-like"/>
    <property type="match status" value="1"/>
</dbReference>
<feature type="domain" description="Carrier" evidence="1">
    <location>
        <begin position="20"/>
        <end position="70"/>
    </location>
</feature>
<reference evidence="2" key="1">
    <citation type="submission" date="2022-08" db="EMBL/GenBank/DDBJ databases">
        <authorList>
            <person name="Tistechok S."/>
            <person name="Samborskyy M."/>
            <person name="Roman I."/>
        </authorList>
    </citation>
    <scope>NUCLEOTIDE SEQUENCE</scope>
    <source>
        <strain evidence="2">DSM 103496</strain>
    </source>
</reference>
<dbReference type="RefSeq" id="WP_259622278.1">
    <property type="nucleotide sequence ID" value="NZ_JANYMP010000003.1"/>
</dbReference>
<name>A0A9X2VHJ3_9PSEU</name>
<accession>A0A9X2VHJ3</accession>
<proteinExistence type="predicted"/>
<dbReference type="AlphaFoldDB" id="A0A9X2VHJ3"/>
<comment type="caution">
    <text evidence="2">The sequence shown here is derived from an EMBL/GenBank/DDBJ whole genome shotgun (WGS) entry which is preliminary data.</text>
</comment>
<dbReference type="EMBL" id="JANYMP010000003">
    <property type="protein sequence ID" value="MCS7476763.1"/>
    <property type="molecule type" value="Genomic_DNA"/>
</dbReference>
<evidence type="ECO:0000313" key="2">
    <source>
        <dbReference type="EMBL" id="MCS7476763.1"/>
    </source>
</evidence>
<dbReference type="Proteomes" id="UP001141259">
    <property type="component" value="Unassembled WGS sequence"/>
</dbReference>
<evidence type="ECO:0000259" key="1">
    <source>
        <dbReference type="Pfam" id="PF00550"/>
    </source>
</evidence>
<dbReference type="InterPro" id="IPR036736">
    <property type="entry name" value="ACP-like_sf"/>
</dbReference>
<gene>
    <name evidence="2" type="ORF">NZH93_07845</name>
</gene>
<dbReference type="InterPro" id="IPR009081">
    <property type="entry name" value="PP-bd_ACP"/>
</dbReference>
<dbReference type="Gene3D" id="1.10.1200.10">
    <property type="entry name" value="ACP-like"/>
    <property type="match status" value="1"/>
</dbReference>